<dbReference type="PaxDb" id="4081-Solyc08g081840.2.1"/>
<dbReference type="InParanoid" id="A0A3Q7HWI4"/>
<keyword evidence="3" id="KW-0833">Ubl conjugation pathway</keyword>
<organism evidence="5">
    <name type="scientific">Solanum lycopersicum</name>
    <name type="common">Tomato</name>
    <name type="synonym">Lycopersicon esculentum</name>
    <dbReference type="NCBI Taxonomy" id="4081"/>
    <lineage>
        <taxon>Eukaryota</taxon>
        <taxon>Viridiplantae</taxon>
        <taxon>Streptophyta</taxon>
        <taxon>Embryophyta</taxon>
        <taxon>Tracheophyta</taxon>
        <taxon>Spermatophyta</taxon>
        <taxon>Magnoliopsida</taxon>
        <taxon>eudicotyledons</taxon>
        <taxon>Gunneridae</taxon>
        <taxon>Pentapetalae</taxon>
        <taxon>asterids</taxon>
        <taxon>lamiids</taxon>
        <taxon>Solanales</taxon>
        <taxon>Solanaceae</taxon>
        <taxon>Solanoideae</taxon>
        <taxon>Solaneae</taxon>
        <taxon>Solanum</taxon>
        <taxon>Solanum subgen. Lycopersicon</taxon>
    </lineage>
</organism>
<reference evidence="5" key="2">
    <citation type="submission" date="2019-01" db="UniProtKB">
        <authorList>
            <consortium name="EnsemblPlants"/>
        </authorList>
    </citation>
    <scope>IDENTIFICATION</scope>
    <source>
        <strain evidence="5">cv. Heinz 1706</strain>
    </source>
</reference>
<proteinExistence type="predicted"/>
<dbReference type="Gramene" id="Solyc08g081840.3.1">
    <property type="protein sequence ID" value="Solyc08g081840.3.1"/>
    <property type="gene ID" value="Solyc08g081840.3"/>
</dbReference>
<dbReference type="Proteomes" id="UP000004994">
    <property type="component" value="Chromosome 8"/>
</dbReference>
<comment type="function">
    <text evidence="1">May act as a substrate-specific adapter of an E3 ubiquitin-protein ligase complex (CUL3-RBX1-BTB) which mediates the ubiquitination and subsequent proteasomal degradation of target proteins.</text>
</comment>
<evidence type="ECO:0000256" key="3">
    <source>
        <dbReference type="ARBA" id="ARBA00022786"/>
    </source>
</evidence>
<evidence type="ECO:0000313" key="5">
    <source>
        <dbReference type="EnsemblPlants" id="Solyc08g081840.3.1"/>
    </source>
</evidence>
<comment type="pathway">
    <text evidence="2">Protein modification; protein ubiquitination.</text>
</comment>
<dbReference type="PANTHER" id="PTHR46336">
    <property type="entry name" value="OS02G0260700 PROTEIN"/>
    <property type="match status" value="1"/>
</dbReference>
<evidence type="ECO:0000313" key="6">
    <source>
        <dbReference type="Proteomes" id="UP000004994"/>
    </source>
</evidence>
<dbReference type="Gene3D" id="1.25.40.420">
    <property type="match status" value="1"/>
</dbReference>
<dbReference type="OMA" id="RESKQSH"/>
<feature type="domain" description="BACK" evidence="4">
    <location>
        <begin position="103"/>
        <end position="163"/>
    </location>
</feature>
<keyword evidence="6" id="KW-1185">Reference proteome</keyword>
<name>A0A3Q7HWI4_SOLLC</name>
<accession>A0A3Q7HWI4</accession>
<dbReference type="InterPro" id="IPR045890">
    <property type="entry name" value="POB1-like"/>
</dbReference>
<dbReference type="PANTHER" id="PTHR46336:SF18">
    <property type="entry name" value="BTB_POZ DOMAIN-CONTAINING PROTEIN POB1-LIKE"/>
    <property type="match status" value="1"/>
</dbReference>
<evidence type="ECO:0000259" key="4">
    <source>
        <dbReference type="Pfam" id="PF07707"/>
    </source>
</evidence>
<dbReference type="InterPro" id="IPR011705">
    <property type="entry name" value="BACK"/>
</dbReference>
<dbReference type="GO" id="GO:0005634">
    <property type="term" value="C:nucleus"/>
    <property type="evidence" value="ECO:0000318"/>
    <property type="project" value="GO_Central"/>
</dbReference>
<dbReference type="Pfam" id="PF07707">
    <property type="entry name" value="BACK"/>
    <property type="match status" value="1"/>
</dbReference>
<dbReference type="GO" id="GO:0010114">
    <property type="term" value="P:response to red light"/>
    <property type="evidence" value="ECO:0000318"/>
    <property type="project" value="GO_Central"/>
</dbReference>
<dbReference type="EnsemblPlants" id="Solyc08g081840.3.1">
    <property type="protein sequence ID" value="Solyc08g081840.3.1"/>
    <property type="gene ID" value="Solyc08g081840.3"/>
</dbReference>
<evidence type="ECO:0000256" key="2">
    <source>
        <dbReference type="ARBA" id="ARBA00004906"/>
    </source>
</evidence>
<dbReference type="STRING" id="4081.A0A3Q7HWI4"/>
<reference evidence="5" key="1">
    <citation type="journal article" date="2012" name="Nature">
        <title>The tomato genome sequence provides insights into fleshy fruit evolution.</title>
        <authorList>
            <consortium name="Tomato Genome Consortium"/>
        </authorList>
    </citation>
    <scope>NUCLEOTIDE SEQUENCE [LARGE SCALE GENOMIC DNA]</scope>
    <source>
        <strain evidence="5">cv. Heinz 1706</strain>
    </source>
</reference>
<sequence>MDLLNFMYSNTFSATTPTAVLGVMMVADKFEVASCMKYCSHLLRNLTMTTESALLYLDLPSNILVADEVQPFNRCCKTVSCSTFQGHNQVPRRCIESSSFGIEAVLSSGNLQIASEDAVFEFVLKWARMHYPKLEERREVWSSHLLHLIRFPCMTCRKLKKVVMCTDFDPKLASKLVFEALFYKAKAPYRQCSIAAEAGNVSYHRYVERHTSTDLLKLLSLNASSGFFLSAHCNMDHQSAFHCFGLFLGMQEKGSVSFAVDYELADRISPGEEYVSKYKGDYTFTSGKAVGYRNLFGVAWTPFLSEDSLFFINGILHLRAELRVRE</sequence>
<dbReference type="AlphaFoldDB" id="A0A3Q7HWI4"/>
<dbReference type="FunFam" id="1.25.40.420:FF:000008">
    <property type="entry name" value="BTB/POZ domain-containing protein POB1"/>
    <property type="match status" value="1"/>
</dbReference>
<evidence type="ECO:0000256" key="1">
    <source>
        <dbReference type="ARBA" id="ARBA00002668"/>
    </source>
</evidence>
<protein>
    <recommendedName>
        <fullName evidence="4">BACK domain-containing protein</fullName>
    </recommendedName>
</protein>